<organism evidence="2">
    <name type="scientific">Cacopsylla melanoneura</name>
    <dbReference type="NCBI Taxonomy" id="428564"/>
    <lineage>
        <taxon>Eukaryota</taxon>
        <taxon>Metazoa</taxon>
        <taxon>Ecdysozoa</taxon>
        <taxon>Arthropoda</taxon>
        <taxon>Hexapoda</taxon>
        <taxon>Insecta</taxon>
        <taxon>Pterygota</taxon>
        <taxon>Neoptera</taxon>
        <taxon>Paraneoptera</taxon>
        <taxon>Hemiptera</taxon>
        <taxon>Sternorrhyncha</taxon>
        <taxon>Psylloidea</taxon>
        <taxon>Psyllidae</taxon>
        <taxon>Psyllinae</taxon>
        <taxon>Cacopsylla</taxon>
    </lineage>
</organism>
<feature type="transmembrane region" description="Helical" evidence="1">
    <location>
        <begin position="6"/>
        <end position="26"/>
    </location>
</feature>
<keyword evidence="1" id="KW-0472">Membrane</keyword>
<accession>A0A8D8RKR5</accession>
<protein>
    <submittedName>
        <fullName evidence="2">Uncharacterized protein</fullName>
    </submittedName>
</protein>
<evidence type="ECO:0000313" key="2">
    <source>
        <dbReference type="EMBL" id="CAG6653228.1"/>
    </source>
</evidence>
<evidence type="ECO:0000256" key="1">
    <source>
        <dbReference type="SAM" id="Phobius"/>
    </source>
</evidence>
<keyword evidence="1" id="KW-0812">Transmembrane</keyword>
<reference evidence="2" key="1">
    <citation type="submission" date="2021-05" db="EMBL/GenBank/DDBJ databases">
        <authorList>
            <person name="Alioto T."/>
            <person name="Alioto T."/>
            <person name="Gomez Garrido J."/>
        </authorList>
    </citation>
    <scope>NUCLEOTIDE SEQUENCE</scope>
</reference>
<name>A0A8D8RKR5_9HEMI</name>
<proteinExistence type="predicted"/>
<sequence length="101" mass="12460">MLVSEAIRCWLFYTLSMYLILTIFCYERTEKILFILVIEYVAMQWFHQECFDNYVLFEAEIICWWNESEDKVSWCFENYVCLPHQYQLFSEEIFVDSPKSF</sequence>
<dbReference type="EMBL" id="HBUF01172586">
    <property type="protein sequence ID" value="CAG6653228.1"/>
    <property type="molecule type" value="Transcribed_RNA"/>
</dbReference>
<dbReference type="AlphaFoldDB" id="A0A8D8RKR5"/>
<keyword evidence="1" id="KW-1133">Transmembrane helix</keyword>